<dbReference type="PIRSF" id="PIRSF005604">
    <property type="entry name" value="XET"/>
    <property type="match status" value="1"/>
</dbReference>
<dbReference type="PANTHER" id="PTHR31062">
    <property type="entry name" value="XYLOGLUCAN ENDOTRANSGLUCOSYLASE/HYDROLASE PROTEIN 8-RELATED"/>
    <property type="match status" value="1"/>
</dbReference>
<evidence type="ECO:0000256" key="7">
    <source>
        <dbReference type="ARBA" id="ARBA00023295"/>
    </source>
</evidence>
<keyword evidence="7 9" id="KW-0326">Glycosidase</keyword>
<dbReference type="GO" id="GO:0048046">
    <property type="term" value="C:apoplast"/>
    <property type="evidence" value="ECO:0007669"/>
    <property type="project" value="UniProtKB-SubCell"/>
</dbReference>
<reference evidence="11 12" key="1">
    <citation type="journal article" date="2018" name="PLoS Genet.">
        <title>Population sequencing reveals clonal diversity and ancestral inbreeding in the grapevine cultivar Chardonnay.</title>
        <authorList>
            <person name="Roach M.J."/>
            <person name="Johnson D.L."/>
            <person name="Bohlmann J."/>
            <person name="van Vuuren H.J."/>
            <person name="Jones S.J."/>
            <person name="Pretorius I.S."/>
            <person name="Schmidt S.A."/>
            <person name="Borneman A.R."/>
        </authorList>
    </citation>
    <scope>NUCLEOTIDE SEQUENCE [LARGE SCALE GENOMIC DNA]</scope>
    <source>
        <strain evidence="12">cv. Chardonnay</strain>
        <tissue evidence="11">Leaf</tissue>
    </source>
</reference>
<dbReference type="Gene3D" id="2.60.120.200">
    <property type="match status" value="2"/>
</dbReference>
<evidence type="ECO:0000256" key="8">
    <source>
        <dbReference type="PIRSR" id="PIRSR005604-1"/>
    </source>
</evidence>
<dbReference type="InterPro" id="IPR016455">
    <property type="entry name" value="XTH"/>
</dbReference>
<dbReference type="InterPro" id="IPR013320">
    <property type="entry name" value="ConA-like_dom_sf"/>
</dbReference>
<comment type="function">
    <text evidence="9">Catalyzes xyloglucan endohydrolysis (XEH) and/or endotransglycosylation (XET). Cleaves and religates xyloglucan polymers, an essential constituent of the primary cell wall, and thereby participates in cell wall construction of growing tissues.</text>
</comment>
<dbReference type="GO" id="GO:0042546">
    <property type="term" value="P:cell wall biogenesis"/>
    <property type="evidence" value="ECO:0007669"/>
    <property type="project" value="InterPro"/>
</dbReference>
<keyword evidence="3 9" id="KW-0964">Secreted</keyword>
<dbReference type="PROSITE" id="PS51762">
    <property type="entry name" value="GH16_2"/>
    <property type="match status" value="1"/>
</dbReference>
<dbReference type="GO" id="GO:0016762">
    <property type="term" value="F:xyloglucan:xyloglucosyl transferase activity"/>
    <property type="evidence" value="ECO:0007669"/>
    <property type="project" value="UniProtKB-EC"/>
</dbReference>
<comment type="PTM">
    <text evidence="9">Contains at least one intrachain disulfide bond essential for its enzymatic activity.</text>
</comment>
<proteinExistence type="inferred from homology"/>
<dbReference type="EMBL" id="QGNW01000034">
    <property type="protein sequence ID" value="RVX10585.1"/>
    <property type="molecule type" value="Genomic_DNA"/>
</dbReference>
<evidence type="ECO:0000256" key="1">
    <source>
        <dbReference type="ARBA" id="ARBA00022512"/>
    </source>
</evidence>
<keyword evidence="9" id="KW-0961">Cell wall biogenesis/degradation</keyword>
<evidence type="ECO:0000313" key="11">
    <source>
        <dbReference type="EMBL" id="RVX10585.1"/>
    </source>
</evidence>
<gene>
    <name evidence="11" type="primary">XTH33_0</name>
    <name evidence="11" type="ORF">CK203_016953</name>
</gene>
<keyword evidence="5 9" id="KW-0378">Hydrolase</keyword>
<dbReference type="Proteomes" id="UP000288805">
    <property type="component" value="Unassembled WGS sequence"/>
</dbReference>
<accession>A0A438JNT3</accession>
<feature type="domain" description="GH16" evidence="10">
    <location>
        <begin position="26"/>
        <end position="262"/>
    </location>
</feature>
<feature type="signal peptide" evidence="9">
    <location>
        <begin position="1"/>
        <end position="24"/>
    </location>
</feature>
<evidence type="ECO:0000259" key="10">
    <source>
        <dbReference type="PROSITE" id="PS51762"/>
    </source>
</evidence>
<feature type="active site" description="Proton donor" evidence="8">
    <location>
        <position position="127"/>
    </location>
</feature>
<evidence type="ECO:0000256" key="3">
    <source>
        <dbReference type="ARBA" id="ARBA00022525"/>
    </source>
</evidence>
<keyword evidence="4 9" id="KW-0808">Transferase</keyword>
<dbReference type="Pfam" id="PF06955">
    <property type="entry name" value="XET_C"/>
    <property type="match status" value="1"/>
</dbReference>
<keyword evidence="9" id="KW-0732">Signal</keyword>
<sequence>MALLQQKLLASLLVIFGISAAVSAGNGYDAAPNVTRLTDLFGHLTFNHGFTEFFGGSNIQPINNGSYANLILNKSSGSGLVSQSKYYYGFFSAAIKLPSGYTSGVVVAFYMSNADLFPHNHDEIDIELLVMRREKTGAADKYVWQWQFLVDNIPVREILYNDAISSVYPSKPMSVYATIWDGSEWATHGGKYPVDYKYAPFVVSFGEMEMDGCTFDPKKQGVSCSKGSVSSRDPVDGEEFAKLSEQQRMGMEWARKKLMFYSYCKDSSRFKVLPPECKAK</sequence>
<comment type="caution">
    <text evidence="11">The sequence shown here is derived from an EMBL/GenBank/DDBJ whole genome shotgun (WGS) entry which is preliminary data.</text>
</comment>
<dbReference type="SUPFAM" id="SSF49899">
    <property type="entry name" value="Concanavalin A-like lectins/glucanases"/>
    <property type="match status" value="1"/>
</dbReference>
<keyword evidence="1 9" id="KW-0134">Cell wall</keyword>
<protein>
    <recommendedName>
        <fullName evidence="9">Xyloglucan endotransglucosylase/hydrolase</fullName>
        <ecNumber evidence="9">2.4.1.207</ecNumber>
    </recommendedName>
</protein>
<dbReference type="Pfam" id="PF00722">
    <property type="entry name" value="Glyco_hydro_16"/>
    <property type="match status" value="2"/>
</dbReference>
<keyword evidence="2 9" id="KW-0052">Apoplast</keyword>
<dbReference type="AlphaFoldDB" id="A0A438JNT3"/>
<evidence type="ECO:0000256" key="6">
    <source>
        <dbReference type="ARBA" id="ARBA00023157"/>
    </source>
</evidence>
<evidence type="ECO:0000256" key="9">
    <source>
        <dbReference type="RuleBase" id="RU361120"/>
    </source>
</evidence>
<name>A0A438JNT3_VITVI</name>
<evidence type="ECO:0000256" key="2">
    <source>
        <dbReference type="ARBA" id="ARBA00022523"/>
    </source>
</evidence>
<evidence type="ECO:0000256" key="5">
    <source>
        <dbReference type="ARBA" id="ARBA00022801"/>
    </source>
</evidence>
<comment type="subcellular location">
    <subcellularLocation>
        <location evidence="9">Secreted</location>
        <location evidence="9">Cell wall</location>
    </subcellularLocation>
    <subcellularLocation>
        <location evidence="9">Secreted</location>
        <location evidence="9">Extracellular space</location>
        <location evidence="9">Apoplast</location>
    </subcellularLocation>
</comment>
<feature type="active site" description="Nucleophile" evidence="8">
    <location>
        <position position="123"/>
    </location>
</feature>
<organism evidence="11 12">
    <name type="scientific">Vitis vinifera</name>
    <name type="common">Grape</name>
    <dbReference type="NCBI Taxonomy" id="29760"/>
    <lineage>
        <taxon>Eukaryota</taxon>
        <taxon>Viridiplantae</taxon>
        <taxon>Streptophyta</taxon>
        <taxon>Embryophyta</taxon>
        <taxon>Tracheophyta</taxon>
        <taxon>Spermatophyta</taxon>
        <taxon>Magnoliopsida</taxon>
        <taxon>eudicotyledons</taxon>
        <taxon>Gunneridae</taxon>
        <taxon>Pentapetalae</taxon>
        <taxon>rosids</taxon>
        <taxon>Vitales</taxon>
        <taxon>Vitaceae</taxon>
        <taxon>Viteae</taxon>
        <taxon>Vitis</taxon>
    </lineage>
</organism>
<evidence type="ECO:0000256" key="4">
    <source>
        <dbReference type="ARBA" id="ARBA00022679"/>
    </source>
</evidence>
<dbReference type="InterPro" id="IPR000757">
    <property type="entry name" value="Beta-glucanase-like"/>
</dbReference>
<dbReference type="InterPro" id="IPR044791">
    <property type="entry name" value="Beta-glucanase/XTH"/>
</dbReference>
<dbReference type="GO" id="GO:0004553">
    <property type="term" value="F:hydrolase activity, hydrolyzing O-glycosyl compounds"/>
    <property type="evidence" value="ECO:0007669"/>
    <property type="project" value="InterPro"/>
</dbReference>
<feature type="chain" id="PRO_5018814013" description="Xyloglucan endotransglucosylase/hydrolase" evidence="9">
    <location>
        <begin position="25"/>
        <end position="280"/>
    </location>
</feature>
<dbReference type="EC" id="2.4.1.207" evidence="9"/>
<dbReference type="GO" id="GO:0071555">
    <property type="term" value="P:cell wall organization"/>
    <property type="evidence" value="ECO:0007669"/>
    <property type="project" value="UniProtKB-KW"/>
</dbReference>
<keyword evidence="6" id="KW-1015">Disulfide bond</keyword>
<dbReference type="GO" id="GO:0010411">
    <property type="term" value="P:xyloglucan metabolic process"/>
    <property type="evidence" value="ECO:0007669"/>
    <property type="project" value="InterPro"/>
</dbReference>
<comment type="similarity">
    <text evidence="9">Belongs to the glycosyl hydrolase 16 family.</text>
</comment>
<evidence type="ECO:0000313" key="12">
    <source>
        <dbReference type="Proteomes" id="UP000288805"/>
    </source>
</evidence>
<dbReference type="InterPro" id="IPR010713">
    <property type="entry name" value="XET_C"/>
</dbReference>